<gene>
    <name evidence="3" type="ORF">SAMN05660909_02493</name>
</gene>
<feature type="non-terminal residue" evidence="3">
    <location>
        <position position="1"/>
    </location>
</feature>
<dbReference type="RefSeq" id="WP_168928042.1">
    <property type="nucleotide sequence ID" value="NZ_FNRL01000009.1"/>
</dbReference>
<dbReference type="PROSITE" id="PS51898">
    <property type="entry name" value="TYR_RECOMBINASE"/>
    <property type="match status" value="1"/>
</dbReference>
<dbReference type="GO" id="GO:0003677">
    <property type="term" value="F:DNA binding"/>
    <property type="evidence" value="ECO:0007669"/>
    <property type="project" value="InterPro"/>
</dbReference>
<dbReference type="InterPro" id="IPR011010">
    <property type="entry name" value="DNA_brk_join_enz"/>
</dbReference>
<sequence length="156" mass="17467">IHQGLKAQELALLAVTAIHLDKGQVAVRGTATTNSRELPLQGSQVQVLQRYLEQDRPQLLGESGSDQLLVGMRGKPMQTEDIVKHVLRTYKGRYGDRQISTGTIRQSVIANLLKAGHDISVVQYYAGHKYPSSTERYKQADFSVLRQMVGKYHPLR</sequence>
<evidence type="ECO:0000256" key="1">
    <source>
        <dbReference type="ARBA" id="ARBA00023172"/>
    </source>
</evidence>
<evidence type="ECO:0000313" key="4">
    <source>
        <dbReference type="Proteomes" id="UP000199656"/>
    </source>
</evidence>
<dbReference type="GO" id="GO:0015074">
    <property type="term" value="P:DNA integration"/>
    <property type="evidence" value="ECO:0007669"/>
    <property type="project" value="InterPro"/>
</dbReference>
<dbReference type="InterPro" id="IPR002104">
    <property type="entry name" value="Integrase_catalytic"/>
</dbReference>
<proteinExistence type="predicted"/>
<keyword evidence="4" id="KW-1185">Reference proteome</keyword>
<evidence type="ECO:0000259" key="2">
    <source>
        <dbReference type="PROSITE" id="PS51898"/>
    </source>
</evidence>
<dbReference type="InterPro" id="IPR013762">
    <property type="entry name" value="Integrase-like_cat_sf"/>
</dbReference>
<reference evidence="4" key="1">
    <citation type="submission" date="2016-10" db="EMBL/GenBank/DDBJ databases">
        <authorList>
            <person name="Varghese N."/>
            <person name="Submissions S."/>
        </authorList>
    </citation>
    <scope>NUCLEOTIDE SEQUENCE [LARGE SCALE GENOMIC DNA]</scope>
    <source>
        <strain evidence="4">DSM 23920</strain>
    </source>
</reference>
<dbReference type="EMBL" id="FNRL01000009">
    <property type="protein sequence ID" value="SEA55992.1"/>
    <property type="molecule type" value="Genomic_DNA"/>
</dbReference>
<dbReference type="STRING" id="408074.SAMN05660909_02493"/>
<accession>A0A1H4C7B9</accession>
<protein>
    <submittedName>
        <fullName evidence="3">Phage integrase family protein</fullName>
    </submittedName>
</protein>
<organism evidence="3 4">
    <name type="scientific">Chitinophaga terrae</name>
    <name type="common">ex Kim and Jung 2007</name>
    <dbReference type="NCBI Taxonomy" id="408074"/>
    <lineage>
        <taxon>Bacteria</taxon>
        <taxon>Pseudomonadati</taxon>
        <taxon>Bacteroidota</taxon>
        <taxon>Chitinophagia</taxon>
        <taxon>Chitinophagales</taxon>
        <taxon>Chitinophagaceae</taxon>
        <taxon>Chitinophaga</taxon>
    </lineage>
</organism>
<evidence type="ECO:0000313" key="3">
    <source>
        <dbReference type="EMBL" id="SEA55992.1"/>
    </source>
</evidence>
<name>A0A1H4C7B9_9BACT</name>
<keyword evidence="1" id="KW-0233">DNA recombination</keyword>
<dbReference type="AlphaFoldDB" id="A0A1H4C7B9"/>
<dbReference type="Proteomes" id="UP000199656">
    <property type="component" value="Unassembled WGS sequence"/>
</dbReference>
<feature type="domain" description="Tyr recombinase" evidence="2">
    <location>
        <begin position="1"/>
        <end position="150"/>
    </location>
</feature>
<dbReference type="Gene3D" id="1.10.443.10">
    <property type="entry name" value="Intergrase catalytic core"/>
    <property type="match status" value="1"/>
</dbReference>
<dbReference type="GO" id="GO:0006310">
    <property type="term" value="P:DNA recombination"/>
    <property type="evidence" value="ECO:0007669"/>
    <property type="project" value="UniProtKB-KW"/>
</dbReference>
<dbReference type="Pfam" id="PF00589">
    <property type="entry name" value="Phage_integrase"/>
    <property type="match status" value="1"/>
</dbReference>
<dbReference type="SUPFAM" id="SSF56349">
    <property type="entry name" value="DNA breaking-rejoining enzymes"/>
    <property type="match status" value="1"/>
</dbReference>